<gene>
    <name evidence="2" type="ORF">UFOVP181_98</name>
    <name evidence="1" type="ORF">UFOVP57_64</name>
</gene>
<reference evidence="2" key="1">
    <citation type="submission" date="2020-05" db="EMBL/GenBank/DDBJ databases">
        <authorList>
            <person name="Chiriac C."/>
            <person name="Salcher M."/>
            <person name="Ghai R."/>
            <person name="Kavagutti S V."/>
        </authorList>
    </citation>
    <scope>NUCLEOTIDE SEQUENCE</scope>
</reference>
<dbReference type="EMBL" id="LR798231">
    <property type="protein sequence ID" value="CAB5208641.1"/>
    <property type="molecule type" value="Genomic_DNA"/>
</dbReference>
<dbReference type="Gene3D" id="3.90.320.10">
    <property type="match status" value="1"/>
</dbReference>
<dbReference type="PANTHER" id="PTHR31340:SF3">
    <property type="entry name" value="MITOCHONDRIAL GENOME MAINTENANCE EXONUCLEASE 1"/>
    <property type="match status" value="1"/>
</dbReference>
<dbReference type="PANTHER" id="PTHR31340">
    <property type="entry name" value="MITOCHONDRIAL GENOME MAINTENANCE EXONUCLEASE 1"/>
    <property type="match status" value="1"/>
</dbReference>
<sequence length="238" mass="27423">MTLLIERYDYTPLNRESVEGKRLYATPDGGKLPSVTTILDKTKPAEKVAALQAWRRAVGEKKATEIVTEAASRGTRMHKFIEDYITTGVLNEPGTNPYSVQSHKMAKHIVENGLKNVTEYWGVEVGLYYPGLYAGTTDLVGAHLGEGAIMDHKQSNKEKKEEWIEDYYLQMVAYALAHNKVHGTNIQKGVVFMCVKPPEIKPMIWGEPQYQEFILKPEDFSYWEKQWWNRVEQYYREN</sequence>
<accession>A0A6J7WDT0</accession>
<name>A0A6J7WDT0_9CAUD</name>
<evidence type="ECO:0000313" key="2">
    <source>
        <dbReference type="EMBL" id="CAB5208641.1"/>
    </source>
</evidence>
<protein>
    <submittedName>
        <fullName evidence="2">PD-(D/E)XK nuclease superfamily</fullName>
    </submittedName>
</protein>
<evidence type="ECO:0000313" key="1">
    <source>
        <dbReference type="EMBL" id="CAB4125189.1"/>
    </source>
</evidence>
<organism evidence="2">
    <name type="scientific">uncultured Caudovirales phage</name>
    <dbReference type="NCBI Taxonomy" id="2100421"/>
    <lineage>
        <taxon>Viruses</taxon>
        <taxon>Duplodnaviria</taxon>
        <taxon>Heunggongvirae</taxon>
        <taxon>Uroviricota</taxon>
        <taxon>Caudoviricetes</taxon>
        <taxon>Peduoviridae</taxon>
        <taxon>Maltschvirus</taxon>
        <taxon>Maltschvirus maltsch</taxon>
    </lineage>
</organism>
<dbReference type="InterPro" id="IPR011604">
    <property type="entry name" value="PDDEXK-like_dom_sf"/>
</dbReference>
<dbReference type="EMBL" id="LR796187">
    <property type="protein sequence ID" value="CAB4125189.1"/>
    <property type="molecule type" value="Genomic_DNA"/>
</dbReference>
<proteinExistence type="predicted"/>